<dbReference type="Proteomes" id="UP000295096">
    <property type="component" value="Unassembled WGS sequence"/>
</dbReference>
<accession>A0A4R5QCE3</accession>
<evidence type="ECO:0000313" key="1">
    <source>
        <dbReference type="EMBL" id="TDH60802.1"/>
    </source>
</evidence>
<dbReference type="InterPro" id="IPR018679">
    <property type="entry name" value="DUF2161"/>
</dbReference>
<sequence length="252" mass="27663">MPNTKPGRTPETSLYAAVKAHLERLSYEAKGEVCGCDIVAVRPGEAPFLVITELKLGLTLELILQGVDRLAAADEVWLAVRATRRGRDRDGRAHKLCRLLGFGLLAVDPGRRSVEVLAEPGPYRPRTNAKRRSLLLNEHQRRRGDPTVGGASRQPVMTAYRQRALACAELMRERPRRPRDLLEVAPDAAGILLRNVYGWFERESRGIYRLSRAGEAGLLHWTEVDGASVPDAAPPPAATADTEMAFTKGVSG</sequence>
<name>A0A4R5QCE3_9PROT</name>
<organism evidence="1 2">
    <name type="scientific">Dankookia rubra</name>
    <dbReference type="NCBI Taxonomy" id="1442381"/>
    <lineage>
        <taxon>Bacteria</taxon>
        <taxon>Pseudomonadati</taxon>
        <taxon>Pseudomonadota</taxon>
        <taxon>Alphaproteobacteria</taxon>
        <taxon>Acetobacterales</taxon>
        <taxon>Roseomonadaceae</taxon>
        <taxon>Dankookia</taxon>
    </lineage>
</organism>
<evidence type="ECO:0000313" key="2">
    <source>
        <dbReference type="Proteomes" id="UP000295096"/>
    </source>
</evidence>
<dbReference type="Pfam" id="PF09929">
    <property type="entry name" value="DUF2161"/>
    <property type="match status" value="1"/>
</dbReference>
<comment type="caution">
    <text evidence="1">The sequence shown here is derived from an EMBL/GenBank/DDBJ whole genome shotgun (WGS) entry which is preliminary data.</text>
</comment>
<dbReference type="RefSeq" id="WP_133290401.1">
    <property type="nucleotide sequence ID" value="NZ_SMSJ01000031.1"/>
</dbReference>
<keyword evidence="2" id="KW-1185">Reference proteome</keyword>
<protein>
    <recommendedName>
        <fullName evidence="3">DUF2161 domain-containing phosphodiesterase</fullName>
    </recommendedName>
</protein>
<gene>
    <name evidence="1" type="ORF">E2C06_20100</name>
</gene>
<reference evidence="1 2" key="1">
    <citation type="journal article" date="2016" name="J. Microbiol.">
        <title>Dankookia rubra gen. nov., sp. nov., an alphaproteobacterium isolated from sediment of a shallow stream.</title>
        <authorList>
            <person name="Kim W.H."/>
            <person name="Kim D.H."/>
            <person name="Kang K."/>
            <person name="Ahn T.Y."/>
        </authorList>
    </citation>
    <scope>NUCLEOTIDE SEQUENCE [LARGE SCALE GENOMIC DNA]</scope>
    <source>
        <strain evidence="1 2">JCM30602</strain>
    </source>
</reference>
<dbReference type="AlphaFoldDB" id="A0A4R5QCE3"/>
<proteinExistence type="predicted"/>
<dbReference type="OrthoDB" id="9795163at2"/>
<evidence type="ECO:0008006" key="3">
    <source>
        <dbReference type="Google" id="ProtNLM"/>
    </source>
</evidence>
<dbReference type="EMBL" id="SMSJ01000031">
    <property type="protein sequence ID" value="TDH60802.1"/>
    <property type="molecule type" value="Genomic_DNA"/>
</dbReference>